<keyword evidence="1" id="KW-0472">Membrane</keyword>
<evidence type="ECO:0000313" key="2">
    <source>
        <dbReference type="EMBL" id="KDN66143.1"/>
    </source>
</evidence>
<dbReference type="AlphaFoldDB" id="A0A066XAF8"/>
<protein>
    <submittedName>
        <fullName evidence="2">Uncharacterized protein</fullName>
    </submittedName>
</protein>
<name>A0A066XAF8_COLSU</name>
<evidence type="ECO:0000313" key="3">
    <source>
        <dbReference type="Proteomes" id="UP000027238"/>
    </source>
</evidence>
<dbReference type="EMBL" id="JMSE01000965">
    <property type="protein sequence ID" value="KDN66143.1"/>
    <property type="molecule type" value="Genomic_DNA"/>
</dbReference>
<dbReference type="OrthoDB" id="4832888at2759"/>
<comment type="caution">
    <text evidence="2">The sequence shown here is derived from an EMBL/GenBank/DDBJ whole genome shotgun (WGS) entry which is preliminary data.</text>
</comment>
<dbReference type="HOGENOM" id="CLU_1992473_0_0_1"/>
<sequence length="141" mass="15860">MVLLEMTTYLTLLILDFFCSLFDAGHHSVQTFAHIILAVFAWLTVGMVIRLFITPVLSWMGYGPKGSIVGKLARGIAERLLGRGDSRKEQDRRQKKCRRACFGGGLGFLGPASWVLYSDFVPAAEFVAHLQRMATAWYTDW</sequence>
<keyword evidence="3" id="KW-1185">Reference proteome</keyword>
<accession>A0A066XAF8</accession>
<feature type="transmembrane region" description="Helical" evidence="1">
    <location>
        <begin position="32"/>
        <end position="53"/>
    </location>
</feature>
<proteinExistence type="predicted"/>
<dbReference type="eggNOG" id="ENOG502T4NN">
    <property type="taxonomic scope" value="Eukaryota"/>
</dbReference>
<organism evidence="2 3">
    <name type="scientific">Colletotrichum sublineola</name>
    <name type="common">Sorghum anthracnose fungus</name>
    <dbReference type="NCBI Taxonomy" id="1173701"/>
    <lineage>
        <taxon>Eukaryota</taxon>
        <taxon>Fungi</taxon>
        <taxon>Dikarya</taxon>
        <taxon>Ascomycota</taxon>
        <taxon>Pezizomycotina</taxon>
        <taxon>Sordariomycetes</taxon>
        <taxon>Hypocreomycetidae</taxon>
        <taxon>Glomerellales</taxon>
        <taxon>Glomerellaceae</taxon>
        <taxon>Colletotrichum</taxon>
        <taxon>Colletotrichum graminicola species complex</taxon>
    </lineage>
</organism>
<keyword evidence="1" id="KW-0812">Transmembrane</keyword>
<evidence type="ECO:0000256" key="1">
    <source>
        <dbReference type="SAM" id="Phobius"/>
    </source>
</evidence>
<dbReference type="Proteomes" id="UP000027238">
    <property type="component" value="Unassembled WGS sequence"/>
</dbReference>
<gene>
    <name evidence="2" type="ORF">CSUB01_06135</name>
</gene>
<reference evidence="3" key="1">
    <citation type="journal article" date="2014" name="Genome Announc.">
        <title>Draft genome sequence of Colletotrichum sublineola, a destructive pathogen of cultivated sorghum.</title>
        <authorList>
            <person name="Baroncelli R."/>
            <person name="Sanz-Martin J.M."/>
            <person name="Rech G.E."/>
            <person name="Sukno S.A."/>
            <person name="Thon M.R."/>
        </authorList>
    </citation>
    <scope>NUCLEOTIDE SEQUENCE [LARGE SCALE GENOMIC DNA]</scope>
    <source>
        <strain evidence="3">TX430BB</strain>
    </source>
</reference>
<feature type="transmembrane region" description="Helical" evidence="1">
    <location>
        <begin position="100"/>
        <end position="117"/>
    </location>
</feature>
<keyword evidence="1" id="KW-1133">Transmembrane helix</keyword>
<dbReference type="OMA" id="GMVIRLF"/>